<gene>
    <name evidence="1" type="ORF">G4H13_46985</name>
</gene>
<accession>A0A6G4AWN6</accession>
<name>A0A6G4AWN6_9ACTN</name>
<reference evidence="1" key="1">
    <citation type="submission" date="2020-02" db="EMBL/GenBank/DDBJ databases">
        <title>A new Streptomyces sp. for controlling soil-borne diseases.</title>
        <authorList>
            <person name="Li X."/>
            <person name="Tian Y."/>
            <person name="Gao K."/>
        </authorList>
    </citation>
    <scope>NUCLEOTIDE SEQUENCE [LARGE SCALE GENOMIC DNA]</scope>
    <source>
        <strain evidence="1">0250</strain>
    </source>
</reference>
<evidence type="ECO:0000313" key="2">
    <source>
        <dbReference type="Proteomes" id="UP000476310"/>
    </source>
</evidence>
<dbReference type="RefSeq" id="WP_164437174.1">
    <property type="nucleotide sequence ID" value="NZ_JAAIKT010000136.1"/>
</dbReference>
<comment type="caution">
    <text evidence="1">The sequence shown here is derived from an EMBL/GenBank/DDBJ whole genome shotgun (WGS) entry which is preliminary data.</text>
</comment>
<sequence>MSPRRIKPRTPPRAVTVQVPGQLGFDCDEPWQPTSGCTCWPPVPRGCGHCKTCDSCQDCGRCAGRGCVCECEDDS</sequence>
<keyword evidence="2" id="KW-1185">Reference proteome</keyword>
<evidence type="ECO:0000313" key="1">
    <source>
        <dbReference type="EMBL" id="NEW77660.1"/>
    </source>
</evidence>
<organism evidence="1 2">
    <name type="scientific">Streptomyces rhizosphaericus</name>
    <dbReference type="NCBI Taxonomy" id="114699"/>
    <lineage>
        <taxon>Bacteria</taxon>
        <taxon>Bacillati</taxon>
        <taxon>Actinomycetota</taxon>
        <taxon>Actinomycetes</taxon>
        <taxon>Kitasatosporales</taxon>
        <taxon>Streptomycetaceae</taxon>
        <taxon>Streptomyces</taxon>
        <taxon>Streptomyces violaceusniger group</taxon>
    </lineage>
</organism>
<proteinExistence type="predicted"/>
<protein>
    <submittedName>
        <fullName evidence="1">Uncharacterized protein</fullName>
    </submittedName>
</protein>
<dbReference type="Proteomes" id="UP000476310">
    <property type="component" value="Unassembled WGS sequence"/>
</dbReference>
<dbReference type="EMBL" id="JAAIKT010000136">
    <property type="protein sequence ID" value="NEW77660.1"/>
    <property type="molecule type" value="Genomic_DNA"/>
</dbReference>
<dbReference type="AlphaFoldDB" id="A0A6G4AWN6"/>